<gene>
    <name evidence="3" type="primary">Cni-C17E4.10</name>
    <name evidence="3" type="synonym">Cnig_chr_I.g1468</name>
    <name evidence="3" type="ORF">B9Z55_001468</name>
</gene>
<accession>A0A2G5VFU2</accession>
<keyword evidence="2" id="KW-0472">Membrane</keyword>
<feature type="region of interest" description="Disordered" evidence="1">
    <location>
        <begin position="207"/>
        <end position="402"/>
    </location>
</feature>
<feature type="region of interest" description="Disordered" evidence="1">
    <location>
        <begin position="528"/>
        <end position="547"/>
    </location>
</feature>
<feature type="region of interest" description="Disordered" evidence="1">
    <location>
        <begin position="414"/>
        <end position="474"/>
    </location>
</feature>
<dbReference type="OrthoDB" id="1850764at2759"/>
<keyword evidence="2" id="KW-1133">Transmembrane helix</keyword>
<dbReference type="Proteomes" id="UP000230233">
    <property type="component" value="Chromosome I"/>
</dbReference>
<proteinExistence type="predicted"/>
<keyword evidence="4" id="KW-1185">Reference proteome</keyword>
<organism evidence="3 4">
    <name type="scientific">Caenorhabditis nigoni</name>
    <dbReference type="NCBI Taxonomy" id="1611254"/>
    <lineage>
        <taxon>Eukaryota</taxon>
        <taxon>Metazoa</taxon>
        <taxon>Ecdysozoa</taxon>
        <taxon>Nematoda</taxon>
        <taxon>Chromadorea</taxon>
        <taxon>Rhabditida</taxon>
        <taxon>Rhabditina</taxon>
        <taxon>Rhabditomorpha</taxon>
        <taxon>Rhabditoidea</taxon>
        <taxon>Rhabditidae</taxon>
        <taxon>Peloderinae</taxon>
        <taxon>Caenorhabditis</taxon>
    </lineage>
</organism>
<protein>
    <submittedName>
        <fullName evidence="3">Uncharacterized protein</fullName>
    </submittedName>
</protein>
<keyword evidence="2" id="KW-0812">Transmembrane</keyword>
<feature type="compositionally biased region" description="Basic and acidic residues" evidence="1">
    <location>
        <begin position="304"/>
        <end position="319"/>
    </location>
</feature>
<feature type="compositionally biased region" description="Polar residues" evidence="1">
    <location>
        <begin position="458"/>
        <end position="469"/>
    </location>
</feature>
<evidence type="ECO:0000256" key="1">
    <source>
        <dbReference type="SAM" id="MobiDB-lite"/>
    </source>
</evidence>
<feature type="compositionally biased region" description="Acidic residues" evidence="1">
    <location>
        <begin position="283"/>
        <end position="303"/>
    </location>
</feature>
<evidence type="ECO:0000256" key="2">
    <source>
        <dbReference type="SAM" id="Phobius"/>
    </source>
</evidence>
<dbReference type="STRING" id="1611254.A0A2G5VFU2"/>
<evidence type="ECO:0000313" key="3">
    <source>
        <dbReference type="EMBL" id="PIC50645.1"/>
    </source>
</evidence>
<feature type="compositionally biased region" description="Acidic residues" evidence="1">
    <location>
        <begin position="369"/>
        <end position="397"/>
    </location>
</feature>
<reference evidence="4" key="1">
    <citation type="submission" date="2017-10" db="EMBL/GenBank/DDBJ databases">
        <title>Rapid genome shrinkage in a self-fertile nematode reveals novel sperm competition proteins.</title>
        <authorList>
            <person name="Yin D."/>
            <person name="Schwarz E.M."/>
            <person name="Thomas C.G."/>
            <person name="Felde R.L."/>
            <person name="Korf I.F."/>
            <person name="Cutter A.D."/>
            <person name="Schartner C.M."/>
            <person name="Ralston E.J."/>
            <person name="Meyer B.J."/>
            <person name="Haag E.S."/>
        </authorList>
    </citation>
    <scope>NUCLEOTIDE SEQUENCE [LARGE SCALE GENOMIC DNA]</scope>
    <source>
        <strain evidence="4">JU1422</strain>
    </source>
</reference>
<feature type="transmembrane region" description="Helical" evidence="2">
    <location>
        <begin position="43"/>
        <end position="65"/>
    </location>
</feature>
<name>A0A2G5VFU2_9PELO</name>
<dbReference type="EMBL" id="PDUG01000001">
    <property type="protein sequence ID" value="PIC50645.1"/>
    <property type="molecule type" value="Genomic_DNA"/>
</dbReference>
<sequence>MKIYRFSCHPSVLIMISLFLTIVSTGVQYKYLMTHSLTHDSSFILRILLAHTIPYLIVLPFLLFVSNSFPSGEAAQIVQQNRAAVVLVRTLLRTSSDIPTTTEKMTAMREARGDSASADPLNGARSKINDRKFAFLNQITHPDYRSLPTSAAASQSSVPSTPVTIPLKSNGAEQIIFREFGAPIATPEDEELLDDLEIKSEPVLSPRRAFTDFGESEEKENREEDTDADTTIREDIDDMRKCDDVENDEYDDDECIKTSEPNVQEDEDVEESVKNELEKEEKEEVEEEPTLDESVTDSQIEEIIDIKPEEERKKEEPIDFIRMVESAPELSNPFRTSSEEQEVEAEEIRKMTESYGEPRKAVLHRVYDTVEETDDDETETETETETENEDMDEDVDDDVRRQIAAVSDVPMVFGWNGSKREKMEKPTSLPLHYEVEADCSTPRRAEFSINPDDDTSSEDPTIQSTSSSAEEGVLQQSLLQLQKQLRKTDVRCSRLEKICEFQQRDIDSLRFEVDWKDKRIEYLQKTLQEMESSSQADASTARSTSTS</sequence>
<feature type="compositionally biased region" description="Acidic residues" evidence="1">
    <location>
        <begin position="214"/>
        <end position="228"/>
    </location>
</feature>
<comment type="caution">
    <text evidence="3">The sequence shown here is derived from an EMBL/GenBank/DDBJ whole genome shotgun (WGS) entry which is preliminary data.</text>
</comment>
<feature type="compositionally biased region" description="Acidic residues" evidence="1">
    <location>
        <begin position="245"/>
        <end position="254"/>
    </location>
</feature>
<feature type="transmembrane region" description="Helical" evidence="2">
    <location>
        <begin position="12"/>
        <end position="31"/>
    </location>
</feature>
<feature type="compositionally biased region" description="Low complexity" evidence="1">
    <location>
        <begin position="532"/>
        <end position="547"/>
    </location>
</feature>
<evidence type="ECO:0000313" key="4">
    <source>
        <dbReference type="Proteomes" id="UP000230233"/>
    </source>
</evidence>
<dbReference type="AlphaFoldDB" id="A0A2G5VFU2"/>
<feature type="compositionally biased region" description="Basic and acidic residues" evidence="1">
    <location>
        <begin position="346"/>
        <end position="368"/>
    </location>
</feature>
<feature type="compositionally biased region" description="Basic and acidic residues" evidence="1">
    <location>
        <begin position="271"/>
        <end position="282"/>
    </location>
</feature>
<feature type="compositionally biased region" description="Basic and acidic residues" evidence="1">
    <location>
        <begin position="230"/>
        <end position="244"/>
    </location>
</feature>